<keyword evidence="2" id="KW-1185">Reference proteome</keyword>
<organism evidence="1 2">
    <name type="scientific">Arctium lappa</name>
    <name type="common">Greater burdock</name>
    <name type="synonym">Lappa major</name>
    <dbReference type="NCBI Taxonomy" id="4217"/>
    <lineage>
        <taxon>Eukaryota</taxon>
        <taxon>Viridiplantae</taxon>
        <taxon>Streptophyta</taxon>
        <taxon>Embryophyta</taxon>
        <taxon>Tracheophyta</taxon>
        <taxon>Spermatophyta</taxon>
        <taxon>Magnoliopsida</taxon>
        <taxon>eudicotyledons</taxon>
        <taxon>Gunneridae</taxon>
        <taxon>Pentapetalae</taxon>
        <taxon>asterids</taxon>
        <taxon>campanulids</taxon>
        <taxon>Asterales</taxon>
        <taxon>Asteraceae</taxon>
        <taxon>Carduoideae</taxon>
        <taxon>Cardueae</taxon>
        <taxon>Arctiinae</taxon>
        <taxon>Arctium</taxon>
    </lineage>
</organism>
<comment type="caution">
    <text evidence="1">The sequence shown here is derived from an EMBL/GenBank/DDBJ whole genome shotgun (WGS) entry which is preliminary data.</text>
</comment>
<reference evidence="2" key="1">
    <citation type="journal article" date="2022" name="Mol. Ecol. Resour.">
        <title>The genomes of chicory, endive, great burdock and yacon provide insights into Asteraceae palaeo-polyploidization history and plant inulin production.</title>
        <authorList>
            <person name="Fan W."/>
            <person name="Wang S."/>
            <person name="Wang H."/>
            <person name="Wang A."/>
            <person name="Jiang F."/>
            <person name="Liu H."/>
            <person name="Zhao H."/>
            <person name="Xu D."/>
            <person name="Zhang Y."/>
        </authorList>
    </citation>
    <scope>NUCLEOTIDE SEQUENCE [LARGE SCALE GENOMIC DNA]</scope>
    <source>
        <strain evidence="2">cv. Niubang</strain>
    </source>
</reference>
<dbReference type="EMBL" id="CM042048">
    <property type="protein sequence ID" value="KAI3759367.1"/>
    <property type="molecule type" value="Genomic_DNA"/>
</dbReference>
<protein>
    <submittedName>
        <fullName evidence="1">Uncharacterized protein</fullName>
    </submittedName>
</protein>
<gene>
    <name evidence="1" type="ORF">L6452_07129</name>
</gene>
<sequence>MALNRQRLEQGNTDKDGSEEANTSSTDELAEFSGLRRGAMEVMILQALKRFIGPTLVPIIRPLIRQLVKEEVGLAQQELLTSKKEVNKANTSSVLKKLKTQFRTRVSQPVYTGMPLLGENKTPIEIVLVDADTEEIVNTGTESELKLEIVGCRVGDDDCEKQSWTFEELQNRILGEKKGKRILQGDTCVQLKEGIGFVNEISFTFNSTHTKNGLYKLGAIVVDAALMNGVEVAWTESFLVKDGRTAYSVKHPRPSIFDKVCHLQQISCRGNRYKRLKDAGVKTVKDLLTLLHTDPKRLKDTLKPITSKSWDDIINHAQKSDGMFVYSDPSNERNGVVLDVKLQLKGLIVESHQYLLVDQLSDNEKVEAKKLVKFACERLEMLHPVKDETSLIEHLQSGTGFSSLPSANQSLGTSMIIDPSSQATCSFTSFIGAPDNLDSSNLHTSQSMYQAPVVTSNLHTGQSTVVTSQSERGKEKALFDDEMIYSANDNQEHIWFHPSELEYPNERRAHNPPTEPGTSFSSLQSANQSSIDRPQSPFECNKTIASHKKMRFDYPQIAYSPDRDMQYLLGSLICDSSQEVDMQSFLESLICDSSQDVDMQDSAIVKAQRRWKIVSSVVEWFSLMSEIRKRDVIRPRPDGNMVGVIAAGLN</sequence>
<proteinExistence type="predicted"/>
<name>A0ACB9EKJ9_ARCLA</name>
<evidence type="ECO:0000313" key="1">
    <source>
        <dbReference type="EMBL" id="KAI3759367.1"/>
    </source>
</evidence>
<evidence type="ECO:0000313" key="2">
    <source>
        <dbReference type="Proteomes" id="UP001055879"/>
    </source>
</evidence>
<accession>A0ACB9EKJ9</accession>
<dbReference type="Proteomes" id="UP001055879">
    <property type="component" value="Linkage Group LG02"/>
</dbReference>
<reference evidence="1 2" key="2">
    <citation type="journal article" date="2022" name="Mol. Ecol. Resour.">
        <title>The genomes of chicory, endive, great burdock and yacon provide insights into Asteraceae paleo-polyploidization history and plant inulin production.</title>
        <authorList>
            <person name="Fan W."/>
            <person name="Wang S."/>
            <person name="Wang H."/>
            <person name="Wang A."/>
            <person name="Jiang F."/>
            <person name="Liu H."/>
            <person name="Zhao H."/>
            <person name="Xu D."/>
            <person name="Zhang Y."/>
        </authorList>
    </citation>
    <scope>NUCLEOTIDE SEQUENCE [LARGE SCALE GENOMIC DNA]</scope>
    <source>
        <strain evidence="2">cv. Niubang</strain>
    </source>
</reference>